<comment type="caution">
    <text evidence="5">The sequence shown here is derived from an EMBL/GenBank/DDBJ whole genome shotgun (WGS) entry which is preliminary data.</text>
</comment>
<feature type="compositionally biased region" description="Acidic residues" evidence="1">
    <location>
        <begin position="405"/>
        <end position="444"/>
    </location>
</feature>
<protein>
    <submittedName>
        <fullName evidence="5">VID27 cytoplasmic protein</fullName>
    </submittedName>
</protein>
<feature type="region of interest" description="Disordered" evidence="1">
    <location>
        <begin position="401"/>
        <end position="456"/>
    </location>
</feature>
<accession>A0ABQ8KZ43</accession>
<dbReference type="PANTHER" id="PTHR31913">
    <property type="entry name" value="VACUOLAR IMPORT AND DEGRADATION PROTEIN 27"/>
    <property type="match status" value="1"/>
</dbReference>
<proteinExistence type="predicted"/>
<sequence length="815" mass="91817">MTGTRFALIDFRASVLDRVRDVTKRVRYSHTANITRRALPYSRVALVPRALSHSLLLPSTSMNIFRSLIGRVWHDPNAAEVVKISEGQLYLVRSGTVRGARECIYNDAMATIRRVASVEHNFQLVVTRVYEEGDQELLEDEEETDEERVFLISEELEFKSTNSEEHPCFVWRDLDGDVDEFYEFVAPGTNEPTRAFFETCMYRAMYERKYRKSADDTTDAELQEFIRQPPSEQDKGKAIESEAPPEPIPAAASAMTSPKTSTITVDPNAQILLTHPAELHLWDLDKGFFVKQADVSATIAQHTSAGPFDYWLLASTDEGPALAHKITSDMNQRWAAKMLAFTWNNISDTGAQSSWCLKFETQEAYEQFQALFSRGLWESLNNYSWDKAKVEERAYVLSSQVQDVEMQDVEDEEDEEEDVANELDKSDEESESETEPEPEPEEDGLPPLRKGERNSQLTVGYKGDRSYVVRGGSIGVFAHAGDNQVRYHATIGHLETPKGKEFAPKHVMLHDQDTKMVMMNPGAPNSLFSLDIERGKIVEEWKVHDDINVNHVAPDSKFAQMTPQQTIVGASHNALFRIDPRMSGNKMVDSQYKQYVSRNQFSGVATTESGKLAVASEKGDIRMFDSIGKNAKTALPPLGDPILGIDVTANGRWIVATTRTYLLLIDTLIGEGRYTGQLGFDRSFPANAKPIPRRLQLRAEHVAYMDHSVSFSPARFNMGEGQEENAIVTSTGQYVVAWDFAKVKKGQLDKYEIKKYEDMVVQDNFKFGDDKEIIVALENNVLAINKKNLKRPTRASIATPRKSLGSRSNIVNAPY</sequence>
<gene>
    <name evidence="5" type="ORF">C8Q71DRAFT_38669</name>
</gene>
<name>A0ABQ8KZ43_9APHY</name>
<dbReference type="EMBL" id="JADCUA010000001">
    <property type="protein sequence ID" value="KAH9844288.1"/>
    <property type="molecule type" value="Genomic_DNA"/>
</dbReference>
<dbReference type="PANTHER" id="PTHR31913:SF0">
    <property type="entry name" value="VACUOLAR IMPORT AND DEGRADATION PROTEIN 27"/>
    <property type="match status" value="1"/>
</dbReference>
<evidence type="ECO:0000259" key="2">
    <source>
        <dbReference type="Pfam" id="PF08553"/>
    </source>
</evidence>
<feature type="region of interest" description="Disordered" evidence="1">
    <location>
        <begin position="226"/>
        <end position="245"/>
    </location>
</feature>
<dbReference type="InterPro" id="IPR040979">
    <property type="entry name" value="Vid27_N"/>
</dbReference>
<evidence type="ECO:0000313" key="6">
    <source>
        <dbReference type="Proteomes" id="UP000814176"/>
    </source>
</evidence>
<dbReference type="InterPro" id="IPR013863">
    <property type="entry name" value="VID27_C"/>
</dbReference>
<keyword evidence="6" id="KW-1185">Reference proteome</keyword>
<evidence type="ECO:0000259" key="4">
    <source>
        <dbReference type="Pfam" id="PF17748"/>
    </source>
</evidence>
<reference evidence="5 6" key="1">
    <citation type="journal article" date="2021" name="Environ. Microbiol.">
        <title>Gene family expansions and transcriptome signatures uncover fungal adaptations to wood decay.</title>
        <authorList>
            <person name="Hage H."/>
            <person name="Miyauchi S."/>
            <person name="Viragh M."/>
            <person name="Drula E."/>
            <person name="Min B."/>
            <person name="Chaduli D."/>
            <person name="Navarro D."/>
            <person name="Favel A."/>
            <person name="Norest M."/>
            <person name="Lesage-Meessen L."/>
            <person name="Balint B."/>
            <person name="Merenyi Z."/>
            <person name="de Eugenio L."/>
            <person name="Morin E."/>
            <person name="Martinez A.T."/>
            <person name="Baldrian P."/>
            <person name="Stursova M."/>
            <person name="Martinez M.J."/>
            <person name="Novotny C."/>
            <person name="Magnuson J.K."/>
            <person name="Spatafora J.W."/>
            <person name="Maurice S."/>
            <person name="Pangilinan J."/>
            <person name="Andreopoulos W."/>
            <person name="LaButti K."/>
            <person name="Hundley H."/>
            <person name="Na H."/>
            <person name="Kuo A."/>
            <person name="Barry K."/>
            <person name="Lipzen A."/>
            <person name="Henrissat B."/>
            <person name="Riley R."/>
            <person name="Ahrendt S."/>
            <person name="Nagy L.G."/>
            <person name="Grigoriev I.V."/>
            <person name="Martin F."/>
            <person name="Rosso M.N."/>
        </authorList>
    </citation>
    <scope>NUCLEOTIDE SEQUENCE [LARGE SCALE GENOMIC DNA]</scope>
    <source>
        <strain evidence="5 6">CIRM-BRFM 1785</strain>
    </source>
</reference>
<dbReference type="Proteomes" id="UP000814176">
    <property type="component" value="Unassembled WGS sequence"/>
</dbReference>
<dbReference type="Pfam" id="PF08553">
    <property type="entry name" value="VID27"/>
    <property type="match status" value="1"/>
</dbReference>
<dbReference type="GeneID" id="71998967"/>
<feature type="domain" description="Vid27 PH-like" evidence="3">
    <location>
        <begin position="271"/>
        <end position="379"/>
    </location>
</feature>
<dbReference type="InterPro" id="IPR040768">
    <property type="entry name" value="Vid27_PH"/>
</dbReference>
<evidence type="ECO:0000259" key="3">
    <source>
        <dbReference type="Pfam" id="PF17747"/>
    </source>
</evidence>
<dbReference type="InterPro" id="IPR011047">
    <property type="entry name" value="Quinoprotein_ADH-like_sf"/>
</dbReference>
<evidence type="ECO:0000256" key="1">
    <source>
        <dbReference type="SAM" id="MobiDB-lite"/>
    </source>
</evidence>
<dbReference type="Pfam" id="PF17747">
    <property type="entry name" value="VID27_PH"/>
    <property type="match status" value="1"/>
</dbReference>
<feature type="domain" description="Vid27 N-terminal" evidence="4">
    <location>
        <begin position="62"/>
        <end position="225"/>
    </location>
</feature>
<dbReference type="Pfam" id="PF17748">
    <property type="entry name" value="VID27_N"/>
    <property type="match status" value="1"/>
</dbReference>
<organism evidence="5 6">
    <name type="scientific">Rhodofomes roseus</name>
    <dbReference type="NCBI Taxonomy" id="34475"/>
    <lineage>
        <taxon>Eukaryota</taxon>
        <taxon>Fungi</taxon>
        <taxon>Dikarya</taxon>
        <taxon>Basidiomycota</taxon>
        <taxon>Agaricomycotina</taxon>
        <taxon>Agaricomycetes</taxon>
        <taxon>Polyporales</taxon>
        <taxon>Rhodofomes</taxon>
    </lineage>
</organism>
<dbReference type="InterPro" id="IPR040458">
    <property type="entry name" value="Vid27"/>
</dbReference>
<feature type="domain" description="Vacuolar import/degradation Vid27 C-terminal" evidence="2">
    <location>
        <begin position="452"/>
        <end position="802"/>
    </location>
</feature>
<evidence type="ECO:0000313" key="5">
    <source>
        <dbReference type="EMBL" id="KAH9844288.1"/>
    </source>
</evidence>
<dbReference type="SUPFAM" id="SSF50998">
    <property type="entry name" value="Quinoprotein alcohol dehydrogenase-like"/>
    <property type="match status" value="1"/>
</dbReference>
<dbReference type="RefSeq" id="XP_047785098.1">
    <property type="nucleotide sequence ID" value="XM_047918235.1"/>
</dbReference>